<dbReference type="InterPro" id="IPR015815">
    <property type="entry name" value="HIBADH-related"/>
</dbReference>
<dbReference type="InterPro" id="IPR006115">
    <property type="entry name" value="6PGDH_NADP-bd"/>
</dbReference>
<gene>
    <name evidence="6" type="ORF">FXV83_39795</name>
</gene>
<feature type="domain" description="3-hydroxyisobutyrate dehydrogenase-like NAD-binding" evidence="5">
    <location>
        <begin position="181"/>
        <end position="281"/>
    </location>
</feature>
<organism evidence="6 7">
    <name type="scientific">Bradyrhizobium hipponense</name>
    <dbReference type="NCBI Taxonomy" id="2605638"/>
    <lineage>
        <taxon>Bacteria</taxon>
        <taxon>Pseudomonadati</taxon>
        <taxon>Pseudomonadota</taxon>
        <taxon>Alphaproteobacteria</taxon>
        <taxon>Hyphomicrobiales</taxon>
        <taxon>Nitrobacteraceae</taxon>
        <taxon>Bradyrhizobium</taxon>
    </lineage>
</organism>
<dbReference type="Gene3D" id="3.40.50.720">
    <property type="entry name" value="NAD(P)-binding Rossmann-like Domain"/>
    <property type="match status" value="1"/>
</dbReference>
<dbReference type="Proteomes" id="UP000324797">
    <property type="component" value="Unassembled WGS sequence"/>
</dbReference>
<protein>
    <submittedName>
        <fullName evidence="6">NAD(P)-dependent oxidoreductase</fullName>
    </submittedName>
</protein>
<evidence type="ECO:0000313" key="6">
    <source>
        <dbReference type="EMBL" id="TYO61129.1"/>
    </source>
</evidence>
<dbReference type="InterPro" id="IPR029154">
    <property type="entry name" value="HIBADH-like_NADP-bd"/>
</dbReference>
<accession>A0A5S4YLD0</accession>
<dbReference type="PIRSF" id="PIRSF000103">
    <property type="entry name" value="HIBADH"/>
    <property type="match status" value="1"/>
</dbReference>
<dbReference type="RefSeq" id="WP_148745501.1">
    <property type="nucleotide sequence ID" value="NZ_VSTH01000206.1"/>
</dbReference>
<evidence type="ECO:0000256" key="2">
    <source>
        <dbReference type="ARBA" id="ARBA00023027"/>
    </source>
</evidence>
<dbReference type="InterPro" id="IPR036291">
    <property type="entry name" value="NAD(P)-bd_dom_sf"/>
</dbReference>
<dbReference type="Pfam" id="PF14833">
    <property type="entry name" value="NAD_binding_11"/>
    <property type="match status" value="1"/>
</dbReference>
<dbReference type="SUPFAM" id="SSF48179">
    <property type="entry name" value="6-phosphogluconate dehydrogenase C-terminal domain-like"/>
    <property type="match status" value="1"/>
</dbReference>
<dbReference type="Gene3D" id="1.10.1040.10">
    <property type="entry name" value="N-(1-d-carboxylethyl)-l-norvaline Dehydrogenase, domain 2"/>
    <property type="match status" value="1"/>
</dbReference>
<dbReference type="PANTHER" id="PTHR43060">
    <property type="entry name" value="3-HYDROXYISOBUTYRATE DEHYDROGENASE-LIKE 1, MITOCHONDRIAL-RELATED"/>
    <property type="match status" value="1"/>
</dbReference>
<dbReference type="GO" id="GO:0051287">
    <property type="term" value="F:NAD binding"/>
    <property type="evidence" value="ECO:0007669"/>
    <property type="project" value="InterPro"/>
</dbReference>
<proteinExistence type="predicted"/>
<comment type="caution">
    <text evidence="6">The sequence shown here is derived from an EMBL/GenBank/DDBJ whole genome shotgun (WGS) entry which is preliminary data.</text>
</comment>
<name>A0A5S4YLD0_9BRAD</name>
<dbReference type="SUPFAM" id="SSF51735">
    <property type="entry name" value="NAD(P)-binding Rossmann-fold domains"/>
    <property type="match status" value="1"/>
</dbReference>
<dbReference type="AlphaFoldDB" id="A0A5S4YLD0"/>
<feature type="domain" description="6-phosphogluconate dehydrogenase NADP-binding" evidence="4">
    <location>
        <begin position="18"/>
        <end position="178"/>
    </location>
</feature>
<keyword evidence="2" id="KW-0520">NAD</keyword>
<dbReference type="PANTHER" id="PTHR43060:SF15">
    <property type="entry name" value="3-HYDROXYISOBUTYRATE DEHYDROGENASE-LIKE 1, MITOCHONDRIAL-RELATED"/>
    <property type="match status" value="1"/>
</dbReference>
<dbReference type="InterPro" id="IPR013328">
    <property type="entry name" value="6PGD_dom2"/>
</dbReference>
<dbReference type="InterPro" id="IPR008927">
    <property type="entry name" value="6-PGluconate_DH-like_C_sf"/>
</dbReference>
<evidence type="ECO:0000259" key="4">
    <source>
        <dbReference type="Pfam" id="PF03446"/>
    </source>
</evidence>
<keyword evidence="1" id="KW-0560">Oxidoreductase</keyword>
<dbReference type="GO" id="GO:0016491">
    <property type="term" value="F:oxidoreductase activity"/>
    <property type="evidence" value="ECO:0007669"/>
    <property type="project" value="UniProtKB-KW"/>
</dbReference>
<evidence type="ECO:0000256" key="3">
    <source>
        <dbReference type="PIRSR" id="PIRSR000103-1"/>
    </source>
</evidence>
<evidence type="ECO:0000313" key="7">
    <source>
        <dbReference type="Proteomes" id="UP000324797"/>
    </source>
</evidence>
<dbReference type="GO" id="GO:0050661">
    <property type="term" value="F:NADP binding"/>
    <property type="evidence" value="ECO:0007669"/>
    <property type="project" value="InterPro"/>
</dbReference>
<sequence length="309" mass="32300">MIGEESSHSVAPKTARQRIGLIGAGRMGTGMGISLLRHQIELHIKANKNRLGADRLTSAGAREHPSIAELARHVSAVVLSLPSSREVEAVCLGQDGLFVHMPQGGLILDCSTSYPASTVSLAEQAQKRGLSFIDAPVTRSPEHAELGRLNAIVGSNEKVFPAAEGILAAFCETVLHVGEVGQGHKLKLVYNSMTMGIAAVAAEVCQFACGLDVDLVTLRSLVSRGSTNSGIFQGFVAFLLGEKPDVLAISIANSAKDIECAVRLAGESAISVPVLAAAAHKLNVEVITGKGELTLPHLSCSTGRPTTFL</sequence>
<keyword evidence="7" id="KW-1185">Reference proteome</keyword>
<feature type="active site" evidence="3">
    <location>
        <position position="187"/>
    </location>
</feature>
<evidence type="ECO:0000259" key="5">
    <source>
        <dbReference type="Pfam" id="PF14833"/>
    </source>
</evidence>
<evidence type="ECO:0000256" key="1">
    <source>
        <dbReference type="ARBA" id="ARBA00023002"/>
    </source>
</evidence>
<dbReference type="EMBL" id="VSTH01000206">
    <property type="protein sequence ID" value="TYO61129.1"/>
    <property type="molecule type" value="Genomic_DNA"/>
</dbReference>
<dbReference type="Pfam" id="PF03446">
    <property type="entry name" value="NAD_binding_2"/>
    <property type="match status" value="1"/>
</dbReference>
<reference evidence="6 7" key="1">
    <citation type="submission" date="2019-08" db="EMBL/GenBank/DDBJ databases">
        <title>Bradyrhizobium hipponensis sp. nov., a rhizobium isolated from a Lupinus angustifolius root nodule in Tunisia.</title>
        <authorList>
            <person name="Off K."/>
            <person name="Rejili M."/>
            <person name="Mars M."/>
            <person name="Brachmann A."/>
            <person name="Marin M."/>
        </authorList>
    </citation>
    <scope>NUCLEOTIDE SEQUENCE [LARGE SCALE GENOMIC DNA]</scope>
    <source>
        <strain evidence="7">aSej3</strain>
    </source>
</reference>